<dbReference type="EMBL" id="JAVIIQ010000012">
    <property type="protein sequence ID" value="MDX8534301.1"/>
    <property type="molecule type" value="Genomic_DNA"/>
</dbReference>
<sequence length="138" mass="14928">MSEDLRSECIFCDDIRVASGGKHILIGIYGGNIILPSLPASFQISLWVRIFGLPLGEHSFQAHVGGSDGKFGAVFEGSAIVQDDRDPAVFTFERFPLHVETAGHIAVTFSFDNEPAFEVGNLRIGNPVPQSNETSANH</sequence>
<evidence type="ECO:0000313" key="2">
    <source>
        <dbReference type="Proteomes" id="UP001285154"/>
    </source>
</evidence>
<organism evidence="1 2">
    <name type="scientific">Mesorhizobium vachelliae</name>
    <dbReference type="NCBI Taxonomy" id="3072309"/>
    <lineage>
        <taxon>Bacteria</taxon>
        <taxon>Pseudomonadati</taxon>
        <taxon>Pseudomonadota</taxon>
        <taxon>Alphaproteobacteria</taxon>
        <taxon>Hyphomicrobiales</taxon>
        <taxon>Phyllobacteriaceae</taxon>
        <taxon>Mesorhizobium</taxon>
    </lineage>
</organism>
<evidence type="ECO:0000313" key="1">
    <source>
        <dbReference type="EMBL" id="MDX8534301.1"/>
    </source>
</evidence>
<protein>
    <recommendedName>
        <fullName evidence="3">Wzt C-terminal domain-containing protein</fullName>
    </recommendedName>
</protein>
<dbReference type="Proteomes" id="UP001285154">
    <property type="component" value="Unassembled WGS sequence"/>
</dbReference>
<proteinExistence type="predicted"/>
<accession>A0ABU5A9B1</accession>
<keyword evidence="2" id="KW-1185">Reference proteome</keyword>
<name>A0ABU5A9B1_9HYPH</name>
<comment type="caution">
    <text evidence="1">The sequence shown here is derived from an EMBL/GenBank/DDBJ whole genome shotgun (WGS) entry which is preliminary data.</text>
</comment>
<reference evidence="1 2" key="1">
    <citation type="submission" date="2023-08" db="EMBL/GenBank/DDBJ databases">
        <title>Implementing the SeqCode for naming new Mesorhizobium species isolated from Vachellia karroo root nodules.</title>
        <authorList>
            <person name="Van Lill M."/>
        </authorList>
    </citation>
    <scope>NUCLEOTIDE SEQUENCE [LARGE SCALE GENOMIC DNA]</scope>
    <source>
        <strain evidence="1 2">VK25D</strain>
    </source>
</reference>
<evidence type="ECO:0008006" key="3">
    <source>
        <dbReference type="Google" id="ProtNLM"/>
    </source>
</evidence>
<gene>
    <name evidence="1" type="ORF">RFM42_25145</name>
</gene>
<dbReference type="RefSeq" id="WP_320251733.1">
    <property type="nucleotide sequence ID" value="NZ_JAVIIQ010000012.1"/>
</dbReference>